<dbReference type="EMBL" id="KN822332">
    <property type="protein sequence ID" value="KIM50768.1"/>
    <property type="molecule type" value="Genomic_DNA"/>
</dbReference>
<evidence type="ECO:0000313" key="1">
    <source>
        <dbReference type="EMBL" id="KIM50768.1"/>
    </source>
</evidence>
<keyword evidence="2" id="KW-1185">Reference proteome</keyword>
<dbReference type="AlphaFoldDB" id="A0A0C2YLY1"/>
<dbReference type="HOGENOM" id="CLU_1971815_0_0_1"/>
<sequence>MAPRDDDTHHGHCQYRGPTPAPGCSIAAANILVNVADPASNVDIPADVKFTPSTPLSPPILDNDMHTKVVNETIHLDDNESNYKLDAGILGPVEHYDELEVDQDIAAAIETMSATLLCEGLSGSTDV</sequence>
<reference evidence="2" key="2">
    <citation type="submission" date="2015-01" db="EMBL/GenBank/DDBJ databases">
        <title>Evolutionary Origins and Diversification of the Mycorrhizal Mutualists.</title>
        <authorList>
            <consortium name="DOE Joint Genome Institute"/>
            <consortium name="Mycorrhizal Genomics Consortium"/>
            <person name="Kohler A."/>
            <person name="Kuo A."/>
            <person name="Nagy L.G."/>
            <person name="Floudas D."/>
            <person name="Copeland A."/>
            <person name="Barry K.W."/>
            <person name="Cichocki N."/>
            <person name="Veneault-Fourrey C."/>
            <person name="LaButti K."/>
            <person name="Lindquist E.A."/>
            <person name="Lipzen A."/>
            <person name="Lundell T."/>
            <person name="Morin E."/>
            <person name="Murat C."/>
            <person name="Riley R."/>
            <person name="Ohm R."/>
            <person name="Sun H."/>
            <person name="Tunlid A."/>
            <person name="Henrissat B."/>
            <person name="Grigoriev I.V."/>
            <person name="Hibbett D.S."/>
            <person name="Martin F."/>
        </authorList>
    </citation>
    <scope>NUCLEOTIDE SEQUENCE [LARGE SCALE GENOMIC DNA]</scope>
    <source>
        <strain evidence="2">Foug A</strain>
    </source>
</reference>
<evidence type="ECO:0000313" key="2">
    <source>
        <dbReference type="Proteomes" id="UP000053989"/>
    </source>
</evidence>
<accession>A0A0C2YLY1</accession>
<protein>
    <submittedName>
        <fullName evidence="1">Uncharacterized protein</fullName>
    </submittedName>
</protein>
<proteinExistence type="predicted"/>
<organism evidence="1 2">
    <name type="scientific">Scleroderma citrinum Foug A</name>
    <dbReference type="NCBI Taxonomy" id="1036808"/>
    <lineage>
        <taxon>Eukaryota</taxon>
        <taxon>Fungi</taxon>
        <taxon>Dikarya</taxon>
        <taxon>Basidiomycota</taxon>
        <taxon>Agaricomycotina</taxon>
        <taxon>Agaricomycetes</taxon>
        <taxon>Agaricomycetidae</taxon>
        <taxon>Boletales</taxon>
        <taxon>Sclerodermatineae</taxon>
        <taxon>Sclerodermataceae</taxon>
        <taxon>Scleroderma</taxon>
    </lineage>
</organism>
<gene>
    <name evidence="1" type="ORF">SCLCIDRAFT_34003</name>
</gene>
<reference evidence="1 2" key="1">
    <citation type="submission" date="2014-04" db="EMBL/GenBank/DDBJ databases">
        <authorList>
            <consortium name="DOE Joint Genome Institute"/>
            <person name="Kuo A."/>
            <person name="Kohler A."/>
            <person name="Nagy L.G."/>
            <person name="Floudas D."/>
            <person name="Copeland A."/>
            <person name="Barry K.W."/>
            <person name="Cichocki N."/>
            <person name="Veneault-Fourrey C."/>
            <person name="LaButti K."/>
            <person name="Lindquist E.A."/>
            <person name="Lipzen A."/>
            <person name="Lundell T."/>
            <person name="Morin E."/>
            <person name="Murat C."/>
            <person name="Sun H."/>
            <person name="Tunlid A."/>
            <person name="Henrissat B."/>
            <person name="Grigoriev I.V."/>
            <person name="Hibbett D.S."/>
            <person name="Martin F."/>
            <person name="Nordberg H.P."/>
            <person name="Cantor M.N."/>
            <person name="Hua S.X."/>
        </authorList>
    </citation>
    <scope>NUCLEOTIDE SEQUENCE [LARGE SCALE GENOMIC DNA]</scope>
    <source>
        <strain evidence="1 2">Foug A</strain>
    </source>
</reference>
<name>A0A0C2YLY1_9AGAM</name>
<dbReference type="Proteomes" id="UP000053989">
    <property type="component" value="Unassembled WGS sequence"/>
</dbReference>
<dbReference type="InParanoid" id="A0A0C2YLY1"/>